<gene>
    <name evidence="2" type="ORF">B0T25DRAFT_120661</name>
</gene>
<reference evidence="2" key="1">
    <citation type="journal article" date="2023" name="Mol. Phylogenet. Evol.">
        <title>Genome-scale phylogeny and comparative genomics of the fungal order Sordariales.</title>
        <authorList>
            <person name="Hensen N."/>
            <person name="Bonometti L."/>
            <person name="Westerberg I."/>
            <person name="Brannstrom I.O."/>
            <person name="Guillou S."/>
            <person name="Cros-Aarteil S."/>
            <person name="Calhoun S."/>
            <person name="Haridas S."/>
            <person name="Kuo A."/>
            <person name="Mondo S."/>
            <person name="Pangilinan J."/>
            <person name="Riley R."/>
            <person name="LaButti K."/>
            <person name="Andreopoulos B."/>
            <person name="Lipzen A."/>
            <person name="Chen C."/>
            <person name="Yan M."/>
            <person name="Daum C."/>
            <person name="Ng V."/>
            <person name="Clum A."/>
            <person name="Steindorff A."/>
            <person name="Ohm R.A."/>
            <person name="Martin F."/>
            <person name="Silar P."/>
            <person name="Natvig D.O."/>
            <person name="Lalanne C."/>
            <person name="Gautier V."/>
            <person name="Ament-Velasquez S.L."/>
            <person name="Kruys A."/>
            <person name="Hutchinson M.I."/>
            <person name="Powell A.J."/>
            <person name="Barry K."/>
            <person name="Miller A.N."/>
            <person name="Grigoriev I.V."/>
            <person name="Debuchy R."/>
            <person name="Gladieux P."/>
            <person name="Hiltunen Thoren M."/>
            <person name="Johannesson H."/>
        </authorList>
    </citation>
    <scope>NUCLEOTIDE SEQUENCE</scope>
    <source>
        <strain evidence="2">CBS 955.72</strain>
    </source>
</reference>
<protein>
    <submittedName>
        <fullName evidence="2">Uncharacterized protein</fullName>
    </submittedName>
</protein>
<comment type="caution">
    <text evidence="2">The sequence shown here is derived from an EMBL/GenBank/DDBJ whole genome shotgun (WGS) entry which is preliminary data.</text>
</comment>
<evidence type="ECO:0000256" key="1">
    <source>
        <dbReference type="SAM" id="MobiDB-lite"/>
    </source>
</evidence>
<dbReference type="AlphaFoldDB" id="A0AAJ0HRI0"/>
<dbReference type="EMBL" id="JAUIQD010000002">
    <property type="protein sequence ID" value="KAK3360105.1"/>
    <property type="molecule type" value="Genomic_DNA"/>
</dbReference>
<dbReference type="Proteomes" id="UP001275084">
    <property type="component" value="Unassembled WGS sequence"/>
</dbReference>
<feature type="compositionally biased region" description="Polar residues" evidence="1">
    <location>
        <begin position="106"/>
        <end position="115"/>
    </location>
</feature>
<keyword evidence="3" id="KW-1185">Reference proteome</keyword>
<evidence type="ECO:0000313" key="3">
    <source>
        <dbReference type="Proteomes" id="UP001275084"/>
    </source>
</evidence>
<proteinExistence type="predicted"/>
<organism evidence="2 3">
    <name type="scientific">Lasiosphaeria hispida</name>
    <dbReference type="NCBI Taxonomy" id="260671"/>
    <lineage>
        <taxon>Eukaryota</taxon>
        <taxon>Fungi</taxon>
        <taxon>Dikarya</taxon>
        <taxon>Ascomycota</taxon>
        <taxon>Pezizomycotina</taxon>
        <taxon>Sordariomycetes</taxon>
        <taxon>Sordariomycetidae</taxon>
        <taxon>Sordariales</taxon>
        <taxon>Lasiosphaeriaceae</taxon>
        <taxon>Lasiosphaeria</taxon>
    </lineage>
</organism>
<accession>A0AAJ0HRI0</accession>
<name>A0AAJ0HRI0_9PEZI</name>
<sequence length="230" mass="25815">MALRTARFLVDSQPIRARSIYLKVKPAPATFSEQRAVLRMLKQHGDIEVFKRFDEPSSFISVAGSWDIAQRIIQRSPLQFDHVREQPIHTSTSSCSTPKAPENQIAAESSNTPSTPAAGATKTFTITVFPAPSYKHKERITQSPLYGPWPQDEHPLLRDSFKTASLRLVVPRDSASEGLSVWSGPEDTKAGVPKTPEGFFALRETRRKQIEAAETVRELFRPKRKTETDD</sequence>
<feature type="region of interest" description="Disordered" evidence="1">
    <location>
        <begin position="87"/>
        <end position="119"/>
    </location>
</feature>
<feature type="compositionally biased region" description="Polar residues" evidence="1">
    <location>
        <begin position="88"/>
        <end position="97"/>
    </location>
</feature>
<reference evidence="2" key="2">
    <citation type="submission" date="2023-06" db="EMBL/GenBank/DDBJ databases">
        <authorList>
            <consortium name="Lawrence Berkeley National Laboratory"/>
            <person name="Haridas S."/>
            <person name="Hensen N."/>
            <person name="Bonometti L."/>
            <person name="Westerberg I."/>
            <person name="Brannstrom I.O."/>
            <person name="Guillou S."/>
            <person name="Cros-Aarteil S."/>
            <person name="Calhoun S."/>
            <person name="Kuo A."/>
            <person name="Mondo S."/>
            <person name="Pangilinan J."/>
            <person name="Riley R."/>
            <person name="Labutti K."/>
            <person name="Andreopoulos B."/>
            <person name="Lipzen A."/>
            <person name="Chen C."/>
            <person name="Yanf M."/>
            <person name="Daum C."/>
            <person name="Ng V."/>
            <person name="Clum A."/>
            <person name="Steindorff A."/>
            <person name="Ohm R."/>
            <person name="Martin F."/>
            <person name="Silar P."/>
            <person name="Natvig D."/>
            <person name="Lalanne C."/>
            <person name="Gautier V."/>
            <person name="Ament-Velasquez S.L."/>
            <person name="Kruys A."/>
            <person name="Hutchinson M.I."/>
            <person name="Powell A.J."/>
            <person name="Barry K."/>
            <person name="Miller A.N."/>
            <person name="Grigoriev I.V."/>
            <person name="Debuchy R."/>
            <person name="Gladieux P."/>
            <person name="Thoren M.H."/>
            <person name="Johannesson H."/>
        </authorList>
    </citation>
    <scope>NUCLEOTIDE SEQUENCE</scope>
    <source>
        <strain evidence="2">CBS 955.72</strain>
    </source>
</reference>
<evidence type="ECO:0000313" key="2">
    <source>
        <dbReference type="EMBL" id="KAK3360105.1"/>
    </source>
</evidence>